<keyword evidence="3" id="KW-1185">Reference proteome</keyword>
<accession>A0ABW9FVZ1</accession>
<dbReference type="PIRSF" id="PIRSF002599">
    <property type="entry name" value="Cold_shock_A"/>
    <property type="match status" value="1"/>
</dbReference>
<dbReference type="Proteomes" id="UP001629744">
    <property type="component" value="Unassembled WGS sequence"/>
</dbReference>
<name>A0ABW9FVZ1_9NOCA</name>
<dbReference type="SUPFAM" id="SSF50249">
    <property type="entry name" value="Nucleic acid-binding proteins"/>
    <property type="match status" value="1"/>
</dbReference>
<sequence length="75" mass="8236">MSDTTGTVREWNDVEGWGVIDSAATPGGCWAFFSAIDGTGFRTLTVGDTVVFDWEQVTDQDGYRYRAIRVAQPGQ</sequence>
<dbReference type="InterPro" id="IPR012156">
    <property type="entry name" value="Cold_shock_CspA"/>
</dbReference>
<protein>
    <submittedName>
        <fullName evidence="2">Cold shock domain-containing protein</fullName>
    </submittedName>
</protein>
<dbReference type="InterPro" id="IPR012340">
    <property type="entry name" value="NA-bd_OB-fold"/>
</dbReference>
<evidence type="ECO:0000313" key="2">
    <source>
        <dbReference type="EMBL" id="MFM1729422.1"/>
    </source>
</evidence>
<gene>
    <name evidence="2" type="ORF">ABEU19_002932</name>
</gene>
<organism evidence="2 3">
    <name type="scientific">Prescottella soli</name>
    <dbReference type="NCBI Taxonomy" id="1543852"/>
    <lineage>
        <taxon>Bacteria</taxon>
        <taxon>Bacillati</taxon>
        <taxon>Actinomycetota</taxon>
        <taxon>Actinomycetes</taxon>
        <taxon>Mycobacteriales</taxon>
        <taxon>Nocardiaceae</taxon>
        <taxon>Prescottella</taxon>
    </lineage>
</organism>
<evidence type="ECO:0000313" key="3">
    <source>
        <dbReference type="Proteomes" id="UP001629744"/>
    </source>
</evidence>
<dbReference type="EMBL" id="JBDLNU010000003">
    <property type="protein sequence ID" value="MFM1729422.1"/>
    <property type="molecule type" value="Genomic_DNA"/>
</dbReference>
<dbReference type="Pfam" id="PF00313">
    <property type="entry name" value="CSD"/>
    <property type="match status" value="1"/>
</dbReference>
<comment type="caution">
    <text evidence="2">The sequence shown here is derived from an EMBL/GenBank/DDBJ whole genome shotgun (WGS) entry which is preliminary data.</text>
</comment>
<proteinExistence type="predicted"/>
<feature type="domain" description="CSD" evidence="1">
    <location>
        <begin position="5"/>
        <end position="59"/>
    </location>
</feature>
<dbReference type="RefSeq" id="WP_348605643.1">
    <property type="nucleotide sequence ID" value="NZ_CP157276.1"/>
</dbReference>
<evidence type="ECO:0000259" key="1">
    <source>
        <dbReference type="Pfam" id="PF00313"/>
    </source>
</evidence>
<dbReference type="InterPro" id="IPR002059">
    <property type="entry name" value="CSP_DNA-bd"/>
</dbReference>
<reference evidence="2 3" key="1">
    <citation type="submission" date="2023-11" db="EMBL/GenBank/DDBJ databases">
        <authorList>
            <person name="Val-Calvo J."/>
            <person name="Scortti M."/>
            <person name="Vazquez-Boland J."/>
        </authorList>
    </citation>
    <scope>NUCLEOTIDE SEQUENCE [LARGE SCALE GENOMIC DNA]</scope>
    <source>
        <strain evidence="2 3">DSM 46662</strain>
    </source>
</reference>
<dbReference type="Gene3D" id="2.40.50.140">
    <property type="entry name" value="Nucleic acid-binding proteins"/>
    <property type="match status" value="1"/>
</dbReference>